<comment type="similarity">
    <text evidence="1 7">Belongs to the glycosyl hydrolase 38 family.</text>
</comment>
<dbReference type="GO" id="GO:0005764">
    <property type="term" value="C:lysosome"/>
    <property type="evidence" value="ECO:0007669"/>
    <property type="project" value="TreeGrafter"/>
</dbReference>
<keyword evidence="7" id="KW-0732">Signal</keyword>
<keyword evidence="5" id="KW-1015">Disulfide bond</keyword>
<proteinExistence type="inferred from homology"/>
<keyword evidence="4 7" id="KW-0862">Zinc</keyword>
<dbReference type="WormBase" id="Bm4424">
    <property type="protein sequence ID" value="BM44745"/>
    <property type="gene ID" value="WBGene00224685"/>
    <property type="gene designation" value="Bma-aman-1"/>
</dbReference>
<evidence type="ECO:0000256" key="3">
    <source>
        <dbReference type="ARBA" id="ARBA00022801"/>
    </source>
</evidence>
<evidence type="ECO:0000256" key="4">
    <source>
        <dbReference type="ARBA" id="ARBA00022833"/>
    </source>
</evidence>
<evidence type="ECO:0000259" key="8">
    <source>
        <dbReference type="SMART" id="SM00872"/>
    </source>
</evidence>
<dbReference type="SUPFAM" id="SSF88713">
    <property type="entry name" value="Glycoside hydrolase/deacetylase"/>
    <property type="match status" value="1"/>
</dbReference>
<dbReference type="Gene3D" id="2.60.40.1180">
    <property type="entry name" value="Golgi alpha-mannosidase II"/>
    <property type="match status" value="1"/>
</dbReference>
<dbReference type="Gene3D" id="1.20.1270.50">
    <property type="entry name" value="Glycoside hydrolase family 38, central domain"/>
    <property type="match status" value="2"/>
</dbReference>
<dbReference type="SUPFAM" id="SSF74650">
    <property type="entry name" value="Galactose mutarotase-like"/>
    <property type="match status" value="1"/>
</dbReference>
<feature type="chain" id="PRO_5017847369" description="Alpha-mannosidase" evidence="7">
    <location>
        <begin position="26"/>
        <end position="1010"/>
    </location>
</feature>
<dbReference type="Gene3D" id="3.20.110.10">
    <property type="entry name" value="Glycoside hydrolase 38, N terminal domain"/>
    <property type="match status" value="1"/>
</dbReference>
<keyword evidence="6 7" id="KW-0326">Glycosidase</keyword>
<gene>
    <name evidence="10" type="primary">bma-aman-1</name>
    <name evidence="9" type="synonym">Bma-aman-1</name>
    <name evidence="10" type="ORF">Bm4424</name>
    <name evidence="9" type="ORF">BM_Bm4424</name>
</gene>
<keyword evidence="3 7" id="KW-0378">Hydrolase</keyword>
<accession>A0A0I9N571</accession>
<reference evidence="9" key="1">
    <citation type="journal article" date="2007" name="Science">
        <title>Draft genome of the filarial nematode parasite Brugia malayi.</title>
        <authorList>
            <person name="Ghedin E."/>
            <person name="Wang S."/>
            <person name="Spiro D."/>
            <person name="Caler E."/>
            <person name="Zhao Q."/>
            <person name="Crabtree J."/>
            <person name="Allen J.E."/>
            <person name="Delcher A.L."/>
            <person name="Guiliano D.B."/>
            <person name="Miranda-Saavedra D."/>
            <person name="Angiuoli S.V."/>
            <person name="Creasy T."/>
            <person name="Amedeo P."/>
            <person name="Haas B."/>
            <person name="El-Sayed N.M."/>
            <person name="Wortman J.R."/>
            <person name="Feldblyum T."/>
            <person name="Tallon L."/>
            <person name="Schatz M."/>
            <person name="Shumway M."/>
            <person name="Koo H."/>
            <person name="Salzberg S.L."/>
            <person name="Schobel S."/>
            <person name="Pertea M."/>
            <person name="Pop M."/>
            <person name="White O."/>
            <person name="Barton G.J."/>
            <person name="Carlow C.K."/>
            <person name="Crawford M.J."/>
            <person name="Daub J."/>
            <person name="Dimmic M.W."/>
            <person name="Estes C.F."/>
            <person name="Foster J.M."/>
            <person name="Ganatra M."/>
            <person name="Gregory W.F."/>
            <person name="Johnson N.M."/>
            <person name="Jin J."/>
            <person name="Komuniecki R."/>
            <person name="Korf I."/>
            <person name="Kumar S."/>
            <person name="Laney S."/>
            <person name="Li B.W."/>
            <person name="Li W."/>
            <person name="Lindblom T.H."/>
            <person name="Lustigman S."/>
            <person name="Ma D."/>
            <person name="Maina C.V."/>
            <person name="Martin D.M."/>
            <person name="McCarter J.P."/>
            <person name="McReynolds L."/>
            <person name="Mitreva M."/>
            <person name="Nutman T.B."/>
            <person name="Parkinson J."/>
            <person name="Peregrin-Alvarez J.M."/>
            <person name="Poole C."/>
            <person name="Ren Q."/>
            <person name="Saunders L."/>
            <person name="Sluder A.E."/>
            <person name="Smith K."/>
            <person name="Stanke M."/>
            <person name="Unnasch T.R."/>
            <person name="Ware J."/>
            <person name="Wei A.D."/>
            <person name="Weil G."/>
            <person name="Williams D.J."/>
            <person name="Zhang Y."/>
            <person name="Williams S.A."/>
            <person name="Fraser-Liggett C."/>
            <person name="Slatko B."/>
            <person name="Blaxter M.L."/>
            <person name="Scott A.L."/>
        </authorList>
    </citation>
    <scope>NUCLEOTIDE SEQUENCE</scope>
    <source>
        <strain evidence="9">FR3</strain>
    </source>
</reference>
<dbReference type="InterPro" id="IPR037094">
    <property type="entry name" value="Glyco_hydro_38_cen_sf"/>
</dbReference>
<dbReference type="PANTHER" id="PTHR11607:SF3">
    <property type="entry name" value="LYSOSOMAL ALPHA-MANNOSIDASE"/>
    <property type="match status" value="1"/>
</dbReference>
<dbReference type="InterPro" id="IPR015341">
    <property type="entry name" value="Glyco_hydro_38_cen"/>
</dbReference>
<feature type="domain" description="Glycoside hydrolase family 38 central" evidence="8">
    <location>
        <begin position="367"/>
        <end position="438"/>
    </location>
</feature>
<dbReference type="FunFam" id="1.20.1270.50:FF:000002">
    <property type="entry name" value="Alpha-mannosidase"/>
    <property type="match status" value="1"/>
</dbReference>
<dbReference type="GO" id="GO:0004559">
    <property type="term" value="F:alpha-mannosidase activity"/>
    <property type="evidence" value="ECO:0007669"/>
    <property type="project" value="InterPro"/>
</dbReference>
<comment type="cofactor">
    <cofactor evidence="7">
        <name>Zn(2+)</name>
        <dbReference type="ChEBI" id="CHEBI:29105"/>
    </cofactor>
    <text evidence="7">Binds 1 zinc ion per subunit.</text>
</comment>
<dbReference type="Pfam" id="PF07748">
    <property type="entry name" value="Glyco_hydro_38C"/>
    <property type="match status" value="1"/>
</dbReference>
<evidence type="ECO:0000313" key="10">
    <source>
        <dbReference type="WormBase" id="Bm4424"/>
    </source>
</evidence>
<dbReference type="CDD" id="cd10810">
    <property type="entry name" value="GH38N_AMII_LAM_like"/>
    <property type="match status" value="1"/>
</dbReference>
<evidence type="ECO:0000256" key="1">
    <source>
        <dbReference type="ARBA" id="ARBA00009792"/>
    </source>
</evidence>
<dbReference type="InterPro" id="IPR000602">
    <property type="entry name" value="Glyco_hydro_38_N"/>
</dbReference>
<dbReference type="AlphaFoldDB" id="A0A0I9N571"/>
<evidence type="ECO:0000256" key="6">
    <source>
        <dbReference type="ARBA" id="ARBA00023295"/>
    </source>
</evidence>
<dbReference type="FunFam" id="2.70.98.30:FF:000003">
    <property type="entry name" value="Alpha-mannosidase"/>
    <property type="match status" value="1"/>
</dbReference>
<feature type="signal peptide" evidence="7">
    <location>
        <begin position="1"/>
        <end position="25"/>
    </location>
</feature>
<dbReference type="Pfam" id="PF01074">
    <property type="entry name" value="Glyco_hydro_38N"/>
    <property type="match status" value="1"/>
</dbReference>
<keyword evidence="2 7" id="KW-0479">Metal-binding</keyword>
<dbReference type="InterPro" id="IPR011013">
    <property type="entry name" value="Gal_mutarotase_sf_dom"/>
</dbReference>
<dbReference type="SUPFAM" id="SSF88688">
    <property type="entry name" value="Families 57/38 glycoside transferase middle domain"/>
    <property type="match status" value="1"/>
</dbReference>
<dbReference type="GO" id="GO:0006013">
    <property type="term" value="P:mannose metabolic process"/>
    <property type="evidence" value="ECO:0007669"/>
    <property type="project" value="InterPro"/>
</dbReference>
<evidence type="ECO:0000256" key="2">
    <source>
        <dbReference type="ARBA" id="ARBA00022723"/>
    </source>
</evidence>
<dbReference type="GO" id="GO:0030246">
    <property type="term" value="F:carbohydrate binding"/>
    <property type="evidence" value="ECO:0007669"/>
    <property type="project" value="InterPro"/>
</dbReference>
<dbReference type="InterPro" id="IPR027291">
    <property type="entry name" value="Glyco_hydro_38_N_sf"/>
</dbReference>
<evidence type="ECO:0000256" key="7">
    <source>
        <dbReference type="RuleBase" id="RU361199"/>
    </source>
</evidence>
<dbReference type="Gene3D" id="2.60.40.1360">
    <property type="match status" value="1"/>
</dbReference>
<dbReference type="EC" id="3.2.1.-" evidence="7"/>
<sequence>MKEISLLMLFIMLIFRMNLLRYFHAQNIQVDSCSWDKCNGWSREKDVLNIHLICHTHDDPGWIKTIDQYYYGSQKEKTAVGVRYILSTVMDELEKDKNKRFSWCETSFLWRWLVDSKERKRLQKLVQQGQIEFIGGGWVQNDEATAYYVDIIDQMTLGLRTLKKYFGSCGVSHVAWQIDPFGHSREMANLLALMDFEALFFSRLHFLEKEIRVRNSSLEFVWDSSDDLKTSILTGAFYGDSYGPPQGFCFDRECLDEPIMDDAYLEEYNAAQRIDEFVKYVKRQAFHQRTNHLMLLMGGDFQYTAANQWYINLDKLISLIQQNKTLSAKINIFYSTPSCYLKALKESHPKLPKKLDDFFPYASADHSYWTGFFTSRPTFKAFIRQSSALLQLVKQLKSAAMQMANTTVLRNAVALAQHHDAVTGTARENVTRDYKLRLSRGWDEAEAIINNVSMKLIPKLHGILPEKQIICRDINVTICNSTRENNQLLFKISLRHVLRIPFYSLSATVWSFDGKPINTQINKAFYNGAQLKKSFSAPYELLIPANIPALGFTTFFLSNQTAIKMVEYARHRSVQTENKKELEEVKTTIMRNEYIELTFDGSGQLTSLKNRKTEKTIAFKQEFLVYKGMGFSNYKNQSSGAYIFRPNGTQAEKISNVTTAQYIEIRFTFFISGFVGSLVNEARQIIAPWISQVIRLYRGKNLVEFEWTIGPIPKEIKNPITKEIITRYTADINSAGVFYTDSNGRQMMTRTRNHYPSFSYINTEPIAGNYYPVNSRIYIRDSLNQLTVLTDRSHGGTSLNDGQIELMLHRRLFYDDNFGVGEALDELGDTGQGLVVRGRHWIIMESPENSSKLHRPLAFELYNSPLITFAERKMAPWDYGRAFIAEYSALNRPLPLAINVLTMEMLAPKRIIIRFEHIFQGDDDKNLAQPIEFNLKGLFTAFDIISMEELNLATMKKRTFTKFERNNRFRLNQTSSRVFQKELSVNLLPMEILTLEAEIRPTEKSQLHPQ</sequence>
<dbReference type="InterPro" id="IPR013780">
    <property type="entry name" value="Glyco_hydro_b"/>
</dbReference>
<organism evidence="9">
    <name type="scientific">Brugia malayi</name>
    <name type="common">Filarial nematode worm</name>
    <dbReference type="NCBI Taxonomy" id="6279"/>
    <lineage>
        <taxon>Eukaryota</taxon>
        <taxon>Metazoa</taxon>
        <taxon>Ecdysozoa</taxon>
        <taxon>Nematoda</taxon>
        <taxon>Chromadorea</taxon>
        <taxon>Rhabditida</taxon>
        <taxon>Spirurina</taxon>
        <taxon>Spiruromorpha</taxon>
        <taxon>Filarioidea</taxon>
        <taxon>Onchocercidae</taxon>
        <taxon>Brugia</taxon>
    </lineage>
</organism>
<dbReference type="Gene3D" id="2.70.98.30">
    <property type="entry name" value="Golgi alpha-mannosidase II, domain 4"/>
    <property type="match status" value="1"/>
</dbReference>
<dbReference type="OMA" id="QSYSYYA"/>
<dbReference type="PANTHER" id="PTHR11607">
    <property type="entry name" value="ALPHA-MANNOSIDASE"/>
    <property type="match status" value="1"/>
</dbReference>
<name>A0A0I9N571_BRUMA</name>
<dbReference type="FunFam" id="1.20.1270.50:FF:000003">
    <property type="entry name" value="Alpha-mannosidase"/>
    <property type="match status" value="1"/>
</dbReference>
<dbReference type="InterPro" id="IPR028995">
    <property type="entry name" value="Glyco_hydro_57/38_cen_sf"/>
</dbReference>
<dbReference type="GO" id="GO:0046872">
    <property type="term" value="F:metal ion binding"/>
    <property type="evidence" value="ECO:0007669"/>
    <property type="project" value="UniProtKB-KW"/>
</dbReference>
<dbReference type="InterPro" id="IPR011330">
    <property type="entry name" value="Glyco_hydro/deAcase_b/a-brl"/>
</dbReference>
<protein>
    <recommendedName>
        <fullName evidence="7">Alpha-mannosidase</fullName>
        <ecNumber evidence="7">3.2.1.-</ecNumber>
    </recommendedName>
</protein>
<dbReference type="InterPro" id="IPR050843">
    <property type="entry name" value="Glycosyl_Hydrlase_38"/>
</dbReference>
<evidence type="ECO:0000313" key="9">
    <source>
        <dbReference type="EMBL" id="CTP81095.1"/>
    </source>
</evidence>
<dbReference type="SMART" id="SM00872">
    <property type="entry name" value="Alpha-mann_mid"/>
    <property type="match status" value="1"/>
</dbReference>
<dbReference type="InterPro" id="IPR011682">
    <property type="entry name" value="Glyco_hydro_38_C"/>
</dbReference>
<dbReference type="Pfam" id="PF09261">
    <property type="entry name" value="Alpha-mann_mid"/>
    <property type="match status" value="1"/>
</dbReference>
<reference evidence="9" key="2">
    <citation type="submission" date="2012-12" db="EMBL/GenBank/DDBJ databases">
        <authorList>
            <person name="Gao Y.W."/>
            <person name="Fan S.T."/>
            <person name="Sun H.T."/>
            <person name="Wang Z."/>
            <person name="Gao X.L."/>
            <person name="Li Y.G."/>
            <person name="Wang T.C."/>
            <person name="Zhang K."/>
            <person name="Xu W.W."/>
            <person name="Yu Z.J."/>
            <person name="Xia X.Z."/>
        </authorList>
    </citation>
    <scope>NUCLEOTIDE SEQUENCE</scope>
    <source>
        <strain evidence="9">FR3</strain>
    </source>
</reference>
<evidence type="ECO:0000256" key="5">
    <source>
        <dbReference type="ARBA" id="ARBA00023157"/>
    </source>
</evidence>
<dbReference type="EMBL" id="LN856924">
    <property type="protein sequence ID" value="CTP81095.1"/>
    <property type="molecule type" value="Genomic_DNA"/>
</dbReference>